<evidence type="ECO:0000313" key="9">
    <source>
        <dbReference type="Proteomes" id="UP000472272"/>
    </source>
</evidence>
<dbReference type="GO" id="GO:0000045">
    <property type="term" value="P:autophagosome assembly"/>
    <property type="evidence" value="ECO:0007669"/>
    <property type="project" value="TreeGrafter"/>
</dbReference>
<reference evidence="8" key="2">
    <citation type="submission" date="2025-08" db="UniProtKB">
        <authorList>
            <consortium name="Ensembl"/>
        </authorList>
    </citation>
    <scope>IDENTIFICATION</scope>
</reference>
<dbReference type="GO" id="GO:0000421">
    <property type="term" value="C:autophagosome membrane"/>
    <property type="evidence" value="ECO:0007669"/>
    <property type="project" value="UniProtKB-SubCell"/>
</dbReference>
<dbReference type="Gene3D" id="1.20.5.5200">
    <property type="match status" value="1"/>
</dbReference>
<dbReference type="InterPro" id="IPR055432">
    <property type="entry name" value="STING_LBD"/>
</dbReference>
<evidence type="ECO:0000256" key="4">
    <source>
        <dbReference type="ARBA" id="ARBA00004653"/>
    </source>
</evidence>
<name>A0A670K211_PODMU</name>
<dbReference type="Proteomes" id="UP000472272">
    <property type="component" value="Chromosome 7"/>
</dbReference>
<organism evidence="8 9">
    <name type="scientific">Podarcis muralis</name>
    <name type="common">Wall lizard</name>
    <name type="synonym">Lacerta muralis</name>
    <dbReference type="NCBI Taxonomy" id="64176"/>
    <lineage>
        <taxon>Eukaryota</taxon>
        <taxon>Metazoa</taxon>
        <taxon>Chordata</taxon>
        <taxon>Craniata</taxon>
        <taxon>Vertebrata</taxon>
        <taxon>Euteleostomi</taxon>
        <taxon>Lepidosauria</taxon>
        <taxon>Squamata</taxon>
        <taxon>Bifurcata</taxon>
        <taxon>Unidentata</taxon>
        <taxon>Episquamata</taxon>
        <taxon>Laterata</taxon>
        <taxon>Lacertibaenia</taxon>
        <taxon>Lacertidae</taxon>
        <taxon>Podarcis</taxon>
    </lineage>
</organism>
<reference evidence="8 9" key="1">
    <citation type="journal article" date="2019" name="Proc. Natl. Acad. Sci. U.S.A.">
        <title>Regulatory changes in pterin and carotenoid genes underlie balanced color polymorphisms in the wall lizard.</title>
        <authorList>
            <person name="Andrade P."/>
            <person name="Pinho C."/>
            <person name="Perez I de Lanuza G."/>
            <person name="Afonso S."/>
            <person name="Brejcha J."/>
            <person name="Rubin C.J."/>
            <person name="Wallerman O."/>
            <person name="Pereira P."/>
            <person name="Sabatino S.J."/>
            <person name="Bellati A."/>
            <person name="Pellitteri-Rosa D."/>
            <person name="Bosakova Z."/>
            <person name="Bunikis I."/>
            <person name="Carretero M.A."/>
            <person name="Feiner N."/>
            <person name="Marsik P."/>
            <person name="Pauperio F."/>
            <person name="Salvi D."/>
            <person name="Soler L."/>
            <person name="While G.M."/>
            <person name="Uller T."/>
            <person name="Font E."/>
            <person name="Andersson L."/>
            <person name="Carneiro M."/>
        </authorList>
    </citation>
    <scope>NUCLEOTIDE SEQUENCE</scope>
</reference>
<dbReference type="GO" id="GO:0000139">
    <property type="term" value="C:Golgi membrane"/>
    <property type="evidence" value="ECO:0007669"/>
    <property type="project" value="UniProtKB-SubCell"/>
</dbReference>
<dbReference type="GO" id="GO:0033116">
    <property type="term" value="C:endoplasmic reticulum-Golgi intermediate compartment membrane"/>
    <property type="evidence" value="ECO:0007669"/>
    <property type="project" value="UniProtKB-SubCell"/>
</dbReference>
<dbReference type="PANTHER" id="PTHR34339:SF1">
    <property type="entry name" value="STIMULATOR OF INTERFERON GENES PROTEIN"/>
    <property type="match status" value="1"/>
</dbReference>
<comment type="subcellular location">
    <subcellularLocation>
        <location evidence="3">Cytoplasm</location>
        <location evidence="3">Perinuclear region</location>
    </subcellularLocation>
    <subcellularLocation>
        <location evidence="2">Cytoplasmic vesicle</location>
        <location evidence="2">Autophagosome membrane</location>
        <topology evidence="2">Multi-pass membrane protein</topology>
    </subcellularLocation>
    <subcellularLocation>
        <location evidence="1">Endoplasmic reticulum-Golgi intermediate compartment membrane</location>
        <topology evidence="1">Multi-pass membrane protein</topology>
    </subcellularLocation>
    <subcellularLocation>
        <location evidence="4">Golgi apparatus membrane</location>
        <topology evidence="4">Multi-pass membrane protein</topology>
    </subcellularLocation>
</comment>
<dbReference type="InterPro" id="IPR029158">
    <property type="entry name" value="STING"/>
</dbReference>
<evidence type="ECO:0000256" key="5">
    <source>
        <dbReference type="ARBA" id="ARBA00009027"/>
    </source>
</evidence>
<dbReference type="GO" id="GO:0002218">
    <property type="term" value="P:activation of innate immune response"/>
    <property type="evidence" value="ECO:0007669"/>
    <property type="project" value="InterPro"/>
</dbReference>
<dbReference type="GO" id="GO:0048471">
    <property type="term" value="C:perinuclear region of cytoplasm"/>
    <property type="evidence" value="ECO:0007669"/>
    <property type="project" value="UniProtKB-SubCell"/>
</dbReference>
<dbReference type="AlphaFoldDB" id="A0A670K211"/>
<protein>
    <submittedName>
        <fullName evidence="8">Stimulator of interferon response cGAMP interactor 1</fullName>
    </submittedName>
</protein>
<evidence type="ECO:0000313" key="8">
    <source>
        <dbReference type="Ensembl" id="ENSPMRP00000030180.1"/>
    </source>
</evidence>
<dbReference type="PANTHER" id="PTHR34339">
    <property type="entry name" value="STIMULATOR OF INTERFERON GENES PROTEIN"/>
    <property type="match status" value="1"/>
</dbReference>
<evidence type="ECO:0000256" key="6">
    <source>
        <dbReference type="ARBA" id="ARBA00024169"/>
    </source>
</evidence>
<sequence>VGPVLGASLSLSIFARPPNLKAAEISEMYERNNCNVAQGLAWSYYVGYLKFILPEWSTAQRQQQKMPVFCRVQCLEQCFFWGYANPLNIL</sequence>
<evidence type="ECO:0000256" key="2">
    <source>
        <dbReference type="ARBA" id="ARBA00004542"/>
    </source>
</evidence>
<dbReference type="Pfam" id="PF15009">
    <property type="entry name" value="STING_LBD"/>
    <property type="match status" value="1"/>
</dbReference>
<feature type="domain" description="STING ligand-binding" evidence="7">
    <location>
        <begin position="35"/>
        <end position="65"/>
    </location>
</feature>
<dbReference type="GeneTree" id="ENSGT00390000008582"/>
<dbReference type="GO" id="GO:0045087">
    <property type="term" value="P:innate immune response"/>
    <property type="evidence" value="ECO:0007669"/>
    <property type="project" value="TreeGrafter"/>
</dbReference>
<dbReference type="GO" id="GO:0005789">
    <property type="term" value="C:endoplasmic reticulum membrane"/>
    <property type="evidence" value="ECO:0007669"/>
    <property type="project" value="TreeGrafter"/>
</dbReference>
<dbReference type="GO" id="GO:0051607">
    <property type="term" value="P:defense response to virus"/>
    <property type="evidence" value="ECO:0007669"/>
    <property type="project" value="TreeGrafter"/>
</dbReference>
<comment type="similarity">
    <text evidence="5">Belongs to the STING family.</text>
</comment>
<evidence type="ECO:0000256" key="1">
    <source>
        <dbReference type="ARBA" id="ARBA00004457"/>
    </source>
</evidence>
<dbReference type="GO" id="GO:0016239">
    <property type="term" value="P:positive regulation of macroautophagy"/>
    <property type="evidence" value="ECO:0007669"/>
    <property type="project" value="TreeGrafter"/>
</dbReference>
<comment type="catalytic activity">
    <reaction evidence="6">
        <text>H(+)(in) = H(+)(out)</text>
        <dbReference type="Rhea" id="RHEA:34979"/>
        <dbReference type="ChEBI" id="CHEBI:15378"/>
    </reaction>
</comment>
<dbReference type="Ensembl" id="ENSPMRT00000032000.1">
    <property type="protein sequence ID" value="ENSPMRP00000030180.1"/>
    <property type="gene ID" value="ENSPMRG00000019479.1"/>
</dbReference>
<accession>A0A670K211</accession>
<proteinExistence type="inferred from homology"/>
<keyword evidence="9" id="KW-1185">Reference proteome</keyword>
<evidence type="ECO:0000259" key="7">
    <source>
        <dbReference type="Pfam" id="PF15009"/>
    </source>
</evidence>
<dbReference type="GO" id="GO:0035438">
    <property type="term" value="F:cyclic-di-GMP binding"/>
    <property type="evidence" value="ECO:0007669"/>
    <property type="project" value="TreeGrafter"/>
</dbReference>
<dbReference type="GO" id="GO:0061709">
    <property type="term" value="P:reticulophagy"/>
    <property type="evidence" value="ECO:0007669"/>
    <property type="project" value="TreeGrafter"/>
</dbReference>
<dbReference type="GO" id="GO:0032481">
    <property type="term" value="P:positive regulation of type I interferon production"/>
    <property type="evidence" value="ECO:0007669"/>
    <property type="project" value="InterPro"/>
</dbReference>
<gene>
    <name evidence="8" type="primary">STING1</name>
</gene>
<reference evidence="8" key="3">
    <citation type="submission" date="2025-09" db="UniProtKB">
        <authorList>
            <consortium name="Ensembl"/>
        </authorList>
    </citation>
    <scope>IDENTIFICATION</scope>
</reference>
<evidence type="ECO:0000256" key="3">
    <source>
        <dbReference type="ARBA" id="ARBA00004556"/>
    </source>
</evidence>
<dbReference type="FunFam" id="1.20.5.5200:FF:000001">
    <property type="entry name" value="Stimulator of interferon genes protein"/>
    <property type="match status" value="1"/>
</dbReference>
<dbReference type="GO" id="GO:0061507">
    <property type="term" value="F:2',3'-cyclic GMP-AMP binding"/>
    <property type="evidence" value="ECO:0007669"/>
    <property type="project" value="TreeGrafter"/>
</dbReference>